<name>A0ACD3BFY6_9AGAR</name>
<accession>A0ACD3BFY6</accession>
<organism evidence="1 2">
    <name type="scientific">Pluteus cervinus</name>
    <dbReference type="NCBI Taxonomy" id="181527"/>
    <lineage>
        <taxon>Eukaryota</taxon>
        <taxon>Fungi</taxon>
        <taxon>Dikarya</taxon>
        <taxon>Basidiomycota</taxon>
        <taxon>Agaricomycotina</taxon>
        <taxon>Agaricomycetes</taxon>
        <taxon>Agaricomycetidae</taxon>
        <taxon>Agaricales</taxon>
        <taxon>Pluteineae</taxon>
        <taxon>Pluteaceae</taxon>
        <taxon>Pluteus</taxon>
    </lineage>
</organism>
<dbReference type="EMBL" id="ML208259">
    <property type="protein sequence ID" value="TFK76785.1"/>
    <property type="molecule type" value="Genomic_DNA"/>
</dbReference>
<evidence type="ECO:0000313" key="1">
    <source>
        <dbReference type="EMBL" id="TFK76785.1"/>
    </source>
</evidence>
<gene>
    <name evidence="1" type="ORF">BDN72DRAFT_953312</name>
</gene>
<proteinExistence type="predicted"/>
<keyword evidence="2" id="KW-1185">Reference proteome</keyword>
<protein>
    <submittedName>
        <fullName evidence="1">Uncharacterized protein</fullName>
    </submittedName>
</protein>
<dbReference type="Proteomes" id="UP000308600">
    <property type="component" value="Unassembled WGS sequence"/>
</dbReference>
<reference evidence="1 2" key="1">
    <citation type="journal article" date="2019" name="Nat. Ecol. Evol.">
        <title>Megaphylogeny resolves global patterns of mushroom evolution.</title>
        <authorList>
            <person name="Varga T."/>
            <person name="Krizsan K."/>
            <person name="Foldi C."/>
            <person name="Dima B."/>
            <person name="Sanchez-Garcia M."/>
            <person name="Sanchez-Ramirez S."/>
            <person name="Szollosi G.J."/>
            <person name="Szarkandi J.G."/>
            <person name="Papp V."/>
            <person name="Albert L."/>
            <person name="Andreopoulos W."/>
            <person name="Angelini C."/>
            <person name="Antonin V."/>
            <person name="Barry K.W."/>
            <person name="Bougher N.L."/>
            <person name="Buchanan P."/>
            <person name="Buyck B."/>
            <person name="Bense V."/>
            <person name="Catcheside P."/>
            <person name="Chovatia M."/>
            <person name="Cooper J."/>
            <person name="Damon W."/>
            <person name="Desjardin D."/>
            <person name="Finy P."/>
            <person name="Geml J."/>
            <person name="Haridas S."/>
            <person name="Hughes K."/>
            <person name="Justo A."/>
            <person name="Karasinski D."/>
            <person name="Kautmanova I."/>
            <person name="Kiss B."/>
            <person name="Kocsube S."/>
            <person name="Kotiranta H."/>
            <person name="LaButti K.M."/>
            <person name="Lechner B.E."/>
            <person name="Liimatainen K."/>
            <person name="Lipzen A."/>
            <person name="Lukacs Z."/>
            <person name="Mihaltcheva S."/>
            <person name="Morgado L.N."/>
            <person name="Niskanen T."/>
            <person name="Noordeloos M.E."/>
            <person name="Ohm R.A."/>
            <person name="Ortiz-Santana B."/>
            <person name="Ovrebo C."/>
            <person name="Racz N."/>
            <person name="Riley R."/>
            <person name="Savchenko A."/>
            <person name="Shiryaev A."/>
            <person name="Soop K."/>
            <person name="Spirin V."/>
            <person name="Szebenyi C."/>
            <person name="Tomsovsky M."/>
            <person name="Tulloss R.E."/>
            <person name="Uehling J."/>
            <person name="Grigoriev I.V."/>
            <person name="Vagvolgyi C."/>
            <person name="Papp T."/>
            <person name="Martin F.M."/>
            <person name="Miettinen O."/>
            <person name="Hibbett D.S."/>
            <person name="Nagy L.G."/>
        </authorList>
    </citation>
    <scope>NUCLEOTIDE SEQUENCE [LARGE SCALE GENOMIC DNA]</scope>
    <source>
        <strain evidence="1 2">NL-1719</strain>
    </source>
</reference>
<sequence>MSHSENLKPTPIVPLLSRALHRIRQTPPRIIASPPTQPRRAAVALIIRVVPSPAATIPPTSSAQPTLTEFFELDWVKDPNARPEILFLHRENNSTEDTVGHPSPSNTTEAHVAFPGGRMEPDDEGGLYTAMRQTWEEIGIDLAERQYMCIGQLDDREITTSLGKRLLMILSPFVFLQVTPQAPAPDPVEPTTLHWTPLASLVSPFSSPRWSTVTVDAASRLAPKHSTTLRLLVRVLVGSMQFPAIVLEPTNETPTAPEKQSHDLLEKGTPPKDRRPQTLKLWGLSLGMMLDLMSYMMLPRGPGGALESSNSNPAIATPGPLADVMNLPYQSEVEGLRMEIVAPSLASVFPRFSYPDVNFWIWVFGKRYREVVRGWEASVRAGGINDRRINWSGSALSTFYASIRKALVVVIVARALGILLGLIFAGWWLFTQ</sequence>
<evidence type="ECO:0000313" key="2">
    <source>
        <dbReference type="Proteomes" id="UP000308600"/>
    </source>
</evidence>